<keyword evidence="5" id="KW-0998">Cell outer membrane</keyword>
<evidence type="ECO:0000313" key="7">
    <source>
        <dbReference type="EMBL" id="WGW05130.1"/>
    </source>
</evidence>
<dbReference type="PANTHER" id="PTHR38776:SF1">
    <property type="entry name" value="MLTA-INTERACTING PROTEIN-RELATED"/>
    <property type="match status" value="1"/>
</dbReference>
<protein>
    <submittedName>
        <fullName evidence="7">MipA/OmpV family protein</fullName>
    </submittedName>
</protein>
<feature type="signal peptide" evidence="6">
    <location>
        <begin position="1"/>
        <end position="26"/>
    </location>
</feature>
<evidence type="ECO:0000256" key="2">
    <source>
        <dbReference type="ARBA" id="ARBA00005722"/>
    </source>
</evidence>
<keyword evidence="4" id="KW-0472">Membrane</keyword>
<dbReference type="Pfam" id="PF06629">
    <property type="entry name" value="MipA"/>
    <property type="match status" value="1"/>
</dbReference>
<comment type="similarity">
    <text evidence="2">Belongs to the MipA/OmpV family.</text>
</comment>
<accession>A0ABY8QKH0</accession>
<organism evidence="7 8">
    <name type="scientific">Tropicibacter oceani</name>
    <dbReference type="NCBI Taxonomy" id="3058420"/>
    <lineage>
        <taxon>Bacteria</taxon>
        <taxon>Pseudomonadati</taxon>
        <taxon>Pseudomonadota</taxon>
        <taxon>Alphaproteobacteria</taxon>
        <taxon>Rhodobacterales</taxon>
        <taxon>Roseobacteraceae</taxon>
        <taxon>Tropicibacter</taxon>
    </lineage>
</organism>
<keyword evidence="8" id="KW-1185">Reference proteome</keyword>
<evidence type="ECO:0000313" key="8">
    <source>
        <dbReference type="Proteomes" id="UP001241605"/>
    </source>
</evidence>
<evidence type="ECO:0000256" key="5">
    <source>
        <dbReference type="ARBA" id="ARBA00023237"/>
    </source>
</evidence>
<dbReference type="EMBL" id="CP124616">
    <property type="protein sequence ID" value="WGW05130.1"/>
    <property type="molecule type" value="Genomic_DNA"/>
</dbReference>
<comment type="subcellular location">
    <subcellularLocation>
        <location evidence="1">Cell outer membrane</location>
    </subcellularLocation>
</comment>
<sequence>MMTFPTRRSTSLIALAVALVPGLATAQDRNIQFELGLGTSLAPTYEGSDDYKAGVALTGSLQALSLGPLQIQPGQLGFGLAPSFRYLSERTKDDVPMLRGIDDVDAALELGLKASYRWDYAEAWGALRKGVTGHEGMVADLGADAIIDAGSNTTLRFGPRVSFADDSYMDTYFTVPTTATRLRAYDADGGLKSFGLEMSLRHDVTEAWAVQGTLGWTQMAGDAADSPIVKAGDRDQGTVSLMLIRKFDWRF</sequence>
<feature type="chain" id="PRO_5045584119" evidence="6">
    <location>
        <begin position="27"/>
        <end position="251"/>
    </location>
</feature>
<evidence type="ECO:0000256" key="1">
    <source>
        <dbReference type="ARBA" id="ARBA00004442"/>
    </source>
</evidence>
<dbReference type="Proteomes" id="UP001241605">
    <property type="component" value="Chromosome"/>
</dbReference>
<dbReference type="InterPro" id="IPR010583">
    <property type="entry name" value="MipA"/>
</dbReference>
<evidence type="ECO:0000256" key="6">
    <source>
        <dbReference type="SAM" id="SignalP"/>
    </source>
</evidence>
<dbReference type="PANTHER" id="PTHR38776">
    <property type="entry name" value="MLTA-INTERACTING PROTEIN-RELATED"/>
    <property type="match status" value="1"/>
</dbReference>
<evidence type="ECO:0000256" key="4">
    <source>
        <dbReference type="ARBA" id="ARBA00023136"/>
    </source>
</evidence>
<evidence type="ECO:0000256" key="3">
    <source>
        <dbReference type="ARBA" id="ARBA00022729"/>
    </source>
</evidence>
<reference evidence="7 8" key="1">
    <citation type="submission" date="2023-05" db="EMBL/GenBank/DDBJ databases">
        <title>YMD87, complete Genome.</title>
        <authorList>
            <person name="Zhang J."/>
            <person name="Xu X."/>
        </authorList>
    </citation>
    <scope>NUCLEOTIDE SEQUENCE [LARGE SCALE GENOMIC DNA]</scope>
    <source>
        <strain evidence="7 8">YMD87</strain>
    </source>
</reference>
<gene>
    <name evidence="7" type="ORF">QF118_06190</name>
</gene>
<name>A0ABY8QKH0_9RHOB</name>
<keyword evidence="3 6" id="KW-0732">Signal</keyword>
<proteinExistence type="inferred from homology"/>
<dbReference type="RefSeq" id="WP_282301763.1">
    <property type="nucleotide sequence ID" value="NZ_CP124616.1"/>
</dbReference>